<dbReference type="EMBL" id="RRZD01000001">
    <property type="protein sequence ID" value="MBE0398579.1"/>
    <property type="molecule type" value="Genomic_DNA"/>
</dbReference>
<evidence type="ECO:0000256" key="7">
    <source>
        <dbReference type="RuleBase" id="RU369079"/>
    </source>
</evidence>
<evidence type="ECO:0000259" key="8">
    <source>
        <dbReference type="Pfam" id="PF06808"/>
    </source>
</evidence>
<feature type="domain" description="TRAP C4-dicarboxylate transport system permease DctM subunit" evidence="8">
    <location>
        <begin position="6"/>
        <end position="414"/>
    </location>
</feature>
<evidence type="ECO:0000256" key="2">
    <source>
        <dbReference type="ARBA" id="ARBA00022475"/>
    </source>
</evidence>
<gene>
    <name evidence="9" type="ORF">EI168_00445</name>
</gene>
<feature type="transmembrane region" description="Helical" evidence="7">
    <location>
        <begin position="93"/>
        <end position="115"/>
    </location>
</feature>
<feature type="transmembrane region" description="Helical" evidence="7">
    <location>
        <begin position="168"/>
        <end position="193"/>
    </location>
</feature>
<feature type="transmembrane region" description="Helical" evidence="7">
    <location>
        <begin position="54"/>
        <end position="73"/>
    </location>
</feature>
<feature type="transmembrane region" description="Helical" evidence="7">
    <location>
        <begin position="6"/>
        <end position="33"/>
    </location>
</feature>
<feature type="transmembrane region" description="Helical" evidence="7">
    <location>
        <begin position="395"/>
        <end position="418"/>
    </location>
</feature>
<feature type="transmembrane region" description="Helical" evidence="7">
    <location>
        <begin position="213"/>
        <end position="233"/>
    </location>
</feature>
<accession>A0ABR9EWJ0</accession>
<feature type="transmembrane region" description="Helical" evidence="7">
    <location>
        <begin position="269"/>
        <end position="290"/>
    </location>
</feature>
<evidence type="ECO:0000256" key="4">
    <source>
        <dbReference type="ARBA" id="ARBA00022692"/>
    </source>
</evidence>
<comment type="subcellular location">
    <subcellularLocation>
        <location evidence="1 7">Cell inner membrane</location>
        <topology evidence="1 7">Multi-pass membrane protein</topology>
    </subcellularLocation>
</comment>
<evidence type="ECO:0000256" key="3">
    <source>
        <dbReference type="ARBA" id="ARBA00022519"/>
    </source>
</evidence>
<proteinExistence type="inferred from homology"/>
<keyword evidence="6 7" id="KW-0472">Membrane</keyword>
<sequence>MLWIFLGILFASLALGLPIAFGLGIAAVIMALLSDIPLSIMIEQSIRGVNSFPLLAIPFFILVGEVMSNGGIARRLMDLAGALVGFVRGGLGQVAITGSMFFGGISGSAVADTAATGAMMIPSMTKQGYTAPQATAINTVSSVIGIIIPPSIPLILFGIVTETSISRLFIAGIVPGILIAAGLMTTTFIMATIGHAGQTRKFRLDVLWEAFKAAWLALVLPVIVIGGIIGGVFTATEAAVAALLYSLFISLIVYREFKITELWGMLIRTARLTGMVLLLLAFATVIAWFLTINMVPQTLVTQVQAITQDPFLLLLIVAGLLLLVGFVMDLTPAMVIMAPMLTPIVTSVGVDPVYFGVLMSFILGIGLLTPPVGTCLYVGCGVGKVSMEQLVKAMLPYYAALLVVLVILIAFPGIVTWLPDLTAVRGN</sequence>
<dbReference type="InterPro" id="IPR004681">
    <property type="entry name" value="TRAP_DctM"/>
</dbReference>
<organism evidence="9 10">
    <name type="scientific">Halomonas casei</name>
    <dbReference type="NCBI Taxonomy" id="2742613"/>
    <lineage>
        <taxon>Bacteria</taxon>
        <taxon>Pseudomonadati</taxon>
        <taxon>Pseudomonadota</taxon>
        <taxon>Gammaproteobacteria</taxon>
        <taxon>Oceanospirillales</taxon>
        <taxon>Halomonadaceae</taxon>
        <taxon>Halomonas</taxon>
    </lineage>
</organism>
<comment type="caution">
    <text evidence="9">The sequence shown here is derived from an EMBL/GenBank/DDBJ whole genome shotgun (WGS) entry which is preliminary data.</text>
</comment>
<keyword evidence="5 7" id="KW-1133">Transmembrane helix</keyword>
<keyword evidence="2" id="KW-1003">Cell membrane</keyword>
<dbReference type="PIRSF" id="PIRSF006066">
    <property type="entry name" value="HI0050"/>
    <property type="match status" value="1"/>
</dbReference>
<dbReference type="RefSeq" id="WP_096277804.1">
    <property type="nucleotide sequence ID" value="NZ_CBCSBM010000011.1"/>
</dbReference>
<name>A0ABR9EWJ0_9GAMM</name>
<evidence type="ECO:0000256" key="6">
    <source>
        <dbReference type="ARBA" id="ARBA00023136"/>
    </source>
</evidence>
<dbReference type="NCBIfam" id="TIGR00786">
    <property type="entry name" value="dctM"/>
    <property type="match status" value="1"/>
</dbReference>
<feature type="transmembrane region" description="Helical" evidence="7">
    <location>
        <begin position="335"/>
        <end position="355"/>
    </location>
</feature>
<comment type="subunit">
    <text evidence="7">The complex comprises the extracytoplasmic solute receptor protein and the two transmembrane proteins.</text>
</comment>
<feature type="transmembrane region" description="Helical" evidence="7">
    <location>
        <begin position="136"/>
        <end position="156"/>
    </location>
</feature>
<keyword evidence="10" id="KW-1185">Reference proteome</keyword>
<reference evidence="9 10" key="1">
    <citation type="submission" date="2020-07" db="EMBL/GenBank/DDBJ databases">
        <title>Halophilic bacteria isolated from french cheeses.</title>
        <authorList>
            <person name="Kothe C.I."/>
            <person name="Farah-Kraiem B."/>
            <person name="Renault P."/>
            <person name="Dridi B."/>
        </authorList>
    </citation>
    <scope>NUCLEOTIDE SEQUENCE [LARGE SCALE GENOMIC DNA]</scope>
    <source>
        <strain evidence="9 10">FME1</strain>
    </source>
</reference>
<comment type="function">
    <text evidence="7">Part of the tripartite ATP-independent periplasmic (TRAP) transport system.</text>
</comment>
<dbReference type="Pfam" id="PF06808">
    <property type="entry name" value="DctM"/>
    <property type="match status" value="1"/>
</dbReference>
<dbReference type="PANTHER" id="PTHR33362">
    <property type="entry name" value="SIALIC ACID TRAP TRANSPORTER PERMEASE PROTEIN SIAT-RELATED"/>
    <property type="match status" value="1"/>
</dbReference>
<evidence type="ECO:0000313" key="10">
    <source>
        <dbReference type="Proteomes" id="UP001645039"/>
    </source>
</evidence>
<keyword evidence="3 7" id="KW-0997">Cell inner membrane</keyword>
<feature type="transmembrane region" description="Helical" evidence="7">
    <location>
        <begin position="361"/>
        <end position="383"/>
    </location>
</feature>
<dbReference type="Proteomes" id="UP001645039">
    <property type="component" value="Unassembled WGS sequence"/>
</dbReference>
<evidence type="ECO:0000313" key="9">
    <source>
        <dbReference type="EMBL" id="MBE0398579.1"/>
    </source>
</evidence>
<feature type="transmembrane region" description="Helical" evidence="7">
    <location>
        <begin position="310"/>
        <end position="328"/>
    </location>
</feature>
<keyword evidence="7" id="KW-0813">Transport</keyword>
<comment type="similarity">
    <text evidence="7">Belongs to the TRAP transporter large permease family.</text>
</comment>
<feature type="transmembrane region" description="Helical" evidence="7">
    <location>
        <begin position="239"/>
        <end position="257"/>
    </location>
</feature>
<protein>
    <recommendedName>
        <fullName evidence="7">TRAP transporter large permease protein</fullName>
    </recommendedName>
</protein>
<dbReference type="PANTHER" id="PTHR33362:SF2">
    <property type="entry name" value="TRAP TRANSPORTER LARGE PERMEASE PROTEIN"/>
    <property type="match status" value="1"/>
</dbReference>
<dbReference type="InterPro" id="IPR010656">
    <property type="entry name" value="DctM"/>
</dbReference>
<evidence type="ECO:0000256" key="1">
    <source>
        <dbReference type="ARBA" id="ARBA00004429"/>
    </source>
</evidence>
<keyword evidence="4 7" id="KW-0812">Transmembrane</keyword>
<evidence type="ECO:0000256" key="5">
    <source>
        <dbReference type="ARBA" id="ARBA00022989"/>
    </source>
</evidence>